<evidence type="ECO:0000256" key="6">
    <source>
        <dbReference type="SAM" id="MobiDB-lite"/>
    </source>
</evidence>
<evidence type="ECO:0000259" key="8">
    <source>
        <dbReference type="PROSITE" id="PS50235"/>
    </source>
</evidence>
<dbReference type="PROSITE" id="PS00972">
    <property type="entry name" value="USP_1"/>
    <property type="match status" value="1"/>
</dbReference>
<feature type="compositionally biased region" description="Basic and acidic residues" evidence="6">
    <location>
        <begin position="264"/>
        <end position="273"/>
    </location>
</feature>
<dbReference type="InterPro" id="IPR018200">
    <property type="entry name" value="USP_CS"/>
</dbReference>
<keyword evidence="3 5" id="KW-0863">Zinc-finger</keyword>
<dbReference type="PROSITE" id="PS50865">
    <property type="entry name" value="ZF_MYND_2"/>
    <property type="match status" value="1"/>
</dbReference>
<feature type="domain" description="MYND-type" evidence="9">
    <location>
        <begin position="88"/>
        <end position="125"/>
    </location>
</feature>
<dbReference type="Gene3D" id="3.90.70.10">
    <property type="entry name" value="Cysteine proteinases"/>
    <property type="match status" value="1"/>
</dbReference>
<evidence type="ECO:0000256" key="5">
    <source>
        <dbReference type="PROSITE-ProRule" id="PRU00134"/>
    </source>
</evidence>
<dbReference type="SUPFAM" id="SSF54001">
    <property type="entry name" value="Cysteine proteinases"/>
    <property type="match status" value="1"/>
</dbReference>
<evidence type="ECO:0000256" key="1">
    <source>
        <dbReference type="ARBA" id="ARBA00009085"/>
    </source>
</evidence>
<organism evidence="10 11">
    <name type="scientific">Stylosanthes scabra</name>
    <dbReference type="NCBI Taxonomy" id="79078"/>
    <lineage>
        <taxon>Eukaryota</taxon>
        <taxon>Viridiplantae</taxon>
        <taxon>Streptophyta</taxon>
        <taxon>Embryophyta</taxon>
        <taxon>Tracheophyta</taxon>
        <taxon>Spermatophyta</taxon>
        <taxon>Magnoliopsida</taxon>
        <taxon>eudicotyledons</taxon>
        <taxon>Gunneridae</taxon>
        <taxon>Pentapetalae</taxon>
        <taxon>rosids</taxon>
        <taxon>fabids</taxon>
        <taxon>Fabales</taxon>
        <taxon>Fabaceae</taxon>
        <taxon>Papilionoideae</taxon>
        <taxon>50 kb inversion clade</taxon>
        <taxon>dalbergioids sensu lato</taxon>
        <taxon>Dalbergieae</taxon>
        <taxon>Pterocarpus clade</taxon>
        <taxon>Stylosanthes</taxon>
    </lineage>
</organism>
<feature type="region of interest" description="Disordered" evidence="6">
    <location>
        <begin position="321"/>
        <end position="371"/>
    </location>
</feature>
<dbReference type="EMBL" id="JASCZI010242009">
    <property type="protein sequence ID" value="MED6209045.1"/>
    <property type="molecule type" value="Genomic_DNA"/>
</dbReference>
<feature type="compositionally biased region" description="Polar residues" evidence="6">
    <location>
        <begin position="205"/>
        <end position="219"/>
    </location>
</feature>
<evidence type="ECO:0000256" key="3">
    <source>
        <dbReference type="ARBA" id="ARBA00022771"/>
    </source>
</evidence>
<evidence type="ECO:0000313" key="10">
    <source>
        <dbReference type="EMBL" id="MED6209045.1"/>
    </source>
</evidence>
<evidence type="ECO:0000256" key="2">
    <source>
        <dbReference type="ARBA" id="ARBA00022723"/>
    </source>
</evidence>
<feature type="region of interest" description="Disordered" evidence="6">
    <location>
        <begin position="146"/>
        <end position="287"/>
    </location>
</feature>
<keyword evidence="7" id="KW-0472">Membrane</keyword>
<accession>A0ABU6YI87</accession>
<proteinExistence type="inferred from homology"/>
<evidence type="ECO:0000259" key="9">
    <source>
        <dbReference type="PROSITE" id="PS50865"/>
    </source>
</evidence>
<name>A0ABU6YI87_9FABA</name>
<evidence type="ECO:0000313" key="11">
    <source>
        <dbReference type="Proteomes" id="UP001341840"/>
    </source>
</evidence>
<comment type="similarity">
    <text evidence="1">Belongs to the peptidase C19 family.</text>
</comment>
<reference evidence="10 11" key="1">
    <citation type="journal article" date="2023" name="Plants (Basel)">
        <title>Bridging the Gap: Combining Genomics and Transcriptomics Approaches to Understand Stylosanthes scabra, an Orphan Legume from the Brazilian Caatinga.</title>
        <authorList>
            <person name="Ferreira-Neto J.R.C."/>
            <person name="da Silva M.D."/>
            <person name="Binneck E."/>
            <person name="de Melo N.F."/>
            <person name="da Silva R.H."/>
            <person name="de Melo A.L.T.M."/>
            <person name="Pandolfi V."/>
            <person name="Bustamante F.O."/>
            <person name="Brasileiro-Vidal A.C."/>
            <person name="Benko-Iseppon A.M."/>
        </authorList>
    </citation>
    <scope>NUCLEOTIDE SEQUENCE [LARGE SCALE GENOMIC DNA]</scope>
    <source>
        <tissue evidence="10">Leaves</tissue>
    </source>
</reference>
<protein>
    <submittedName>
        <fullName evidence="10">Uncharacterized protein</fullName>
    </submittedName>
</protein>
<dbReference type="Pfam" id="PF00443">
    <property type="entry name" value="UCH"/>
    <property type="match status" value="1"/>
</dbReference>
<dbReference type="Pfam" id="PF01753">
    <property type="entry name" value="zf-MYND"/>
    <property type="match status" value="1"/>
</dbReference>
<feature type="transmembrane region" description="Helical" evidence="7">
    <location>
        <begin position="6"/>
        <end position="24"/>
    </location>
</feature>
<keyword evidence="11" id="KW-1185">Reference proteome</keyword>
<dbReference type="InterPro" id="IPR028889">
    <property type="entry name" value="USP"/>
</dbReference>
<dbReference type="InterPro" id="IPR038765">
    <property type="entry name" value="Papain-like_cys_pep_sf"/>
</dbReference>
<gene>
    <name evidence="10" type="ORF">PIB30_050843</name>
</gene>
<keyword evidence="7" id="KW-0812">Transmembrane</keyword>
<comment type="caution">
    <text evidence="10">The sequence shown here is derived from an EMBL/GenBank/DDBJ whole genome shotgun (WGS) entry which is preliminary data.</text>
</comment>
<dbReference type="InterPro" id="IPR002893">
    <property type="entry name" value="Znf_MYND"/>
</dbReference>
<dbReference type="Proteomes" id="UP001341840">
    <property type="component" value="Unassembled WGS sequence"/>
</dbReference>
<feature type="domain" description="USP" evidence="8">
    <location>
        <begin position="424"/>
        <end position="460"/>
    </location>
</feature>
<sequence length="460" mass="49992">MVVAGILGFQGLVYAVLLLGFVLIRQAWRNAEAKKEEIARLVEDAAIADMAAASPDYYSSSATFTAATTTSVQVPVPVSVSNSRLHQCAVCYAPTTMRCAQCKSVRYCSGKCQIIHWRHGHKDECCPPVAPVQLDEEPVFHRVAVSDSESETQSGNHEIKGTHAGMASGGDSYSGANPSVSARKSLDGASRIRLAKPVGNRTTEDTQVSSSHTNETVSIPTLPVESKNSVKNIEVKESGSGKRSKTNSSNSAGENVSKSKPSKTRSDVYRDEVSNSSGHEHRRRTATIEKSVADAKCRNVSSLNSCSTNFVAHHDLVEESHLSKHKEGRKSSSSSADQLSSTNKGDLASHSKSSKSDNYHTLPAKSAMPNLPLNVRNGLKTSMQKVVQQFRGSKESRSVENEMAFPYELFSDLYCYDEVKLFPFGLTNCGNSCYANAVLQCLAYTRPLTCYLFQGFHTKK</sequence>
<evidence type="ECO:0000256" key="4">
    <source>
        <dbReference type="ARBA" id="ARBA00022833"/>
    </source>
</evidence>
<keyword evidence="4" id="KW-0862">Zinc</keyword>
<dbReference type="PROSITE" id="PS50235">
    <property type="entry name" value="USP_3"/>
    <property type="match status" value="1"/>
</dbReference>
<keyword evidence="2" id="KW-0479">Metal-binding</keyword>
<keyword evidence="7" id="KW-1133">Transmembrane helix</keyword>
<dbReference type="InterPro" id="IPR001394">
    <property type="entry name" value="Peptidase_C19_UCH"/>
</dbReference>
<feature type="compositionally biased region" description="Low complexity" evidence="6">
    <location>
        <begin position="331"/>
        <end position="341"/>
    </location>
</feature>
<dbReference type="SUPFAM" id="SSF144232">
    <property type="entry name" value="HIT/MYND zinc finger-like"/>
    <property type="match status" value="1"/>
</dbReference>
<evidence type="ECO:0000256" key="7">
    <source>
        <dbReference type="SAM" id="Phobius"/>
    </source>
</evidence>
<feature type="compositionally biased region" description="Polar residues" evidence="6">
    <location>
        <begin position="246"/>
        <end position="259"/>
    </location>
</feature>
<dbReference type="Gene3D" id="6.10.140.2220">
    <property type="match status" value="1"/>
</dbReference>